<feature type="non-terminal residue" evidence="1">
    <location>
        <position position="1"/>
    </location>
</feature>
<organism evidence="1 2">
    <name type="scientific">Rotaria sordida</name>
    <dbReference type="NCBI Taxonomy" id="392033"/>
    <lineage>
        <taxon>Eukaryota</taxon>
        <taxon>Metazoa</taxon>
        <taxon>Spiralia</taxon>
        <taxon>Gnathifera</taxon>
        <taxon>Rotifera</taxon>
        <taxon>Eurotatoria</taxon>
        <taxon>Bdelloidea</taxon>
        <taxon>Philodinida</taxon>
        <taxon>Philodinidae</taxon>
        <taxon>Rotaria</taxon>
    </lineage>
</organism>
<evidence type="ECO:0000313" key="2">
    <source>
        <dbReference type="Proteomes" id="UP000663889"/>
    </source>
</evidence>
<evidence type="ECO:0000313" key="1">
    <source>
        <dbReference type="EMBL" id="CAF1473431.1"/>
    </source>
</evidence>
<gene>
    <name evidence="1" type="ORF">SEV965_LOCUS34754</name>
</gene>
<comment type="caution">
    <text evidence="1">The sequence shown here is derived from an EMBL/GenBank/DDBJ whole genome shotgun (WGS) entry which is preliminary data.</text>
</comment>
<dbReference type="Proteomes" id="UP000663889">
    <property type="component" value="Unassembled WGS sequence"/>
</dbReference>
<dbReference type="SUPFAM" id="SSF46689">
    <property type="entry name" value="Homeodomain-like"/>
    <property type="match status" value="1"/>
</dbReference>
<protein>
    <submittedName>
        <fullName evidence="1">Uncharacterized protein</fullName>
    </submittedName>
</protein>
<accession>A0A815R7G5</accession>
<dbReference type="AlphaFoldDB" id="A0A815R7G5"/>
<sequence>GIRSAHRIYRETNIPLTTIYYNIDKLKRSGSLKHRDENGRPRVLGGIEKKAIGQCIRCNNEIILSEIKEKLSKMYHNY</sequence>
<name>A0A815R7G5_9BILA</name>
<proteinExistence type="predicted"/>
<dbReference type="EMBL" id="CAJNOU010005297">
    <property type="protein sequence ID" value="CAF1473431.1"/>
    <property type="molecule type" value="Genomic_DNA"/>
</dbReference>
<dbReference type="InterPro" id="IPR009057">
    <property type="entry name" value="Homeodomain-like_sf"/>
</dbReference>
<reference evidence="1" key="1">
    <citation type="submission" date="2021-02" db="EMBL/GenBank/DDBJ databases">
        <authorList>
            <person name="Nowell W R."/>
        </authorList>
    </citation>
    <scope>NUCLEOTIDE SEQUENCE</scope>
</reference>